<dbReference type="AlphaFoldDB" id="A0A0R3N614"/>
<dbReference type="EMBL" id="LLYA01000146">
    <property type="protein sequence ID" value="KRR25168.1"/>
    <property type="molecule type" value="Genomic_DNA"/>
</dbReference>
<feature type="region of interest" description="Disordered" evidence="1">
    <location>
        <begin position="1"/>
        <end position="33"/>
    </location>
</feature>
<comment type="caution">
    <text evidence="2">The sequence shown here is derived from an EMBL/GenBank/DDBJ whole genome shotgun (WGS) entry which is preliminary data.</text>
</comment>
<dbReference type="RefSeq" id="WP_057843999.1">
    <property type="nucleotide sequence ID" value="NZ_LLYA01000146.1"/>
</dbReference>
<dbReference type="Proteomes" id="UP000052023">
    <property type="component" value="Unassembled WGS sequence"/>
</dbReference>
<sequence length="65" mass="6534">MAITAIASRRRDGRGATNRPSGDADDDASDEGDATAAWAAVQAVVAVAVQPVIQAAACQGLEPRA</sequence>
<protein>
    <submittedName>
        <fullName evidence="2">Uncharacterized protein</fullName>
    </submittedName>
</protein>
<name>A0A0R3N614_9BRAD</name>
<reference evidence="2 3" key="1">
    <citation type="submission" date="2014-03" db="EMBL/GenBank/DDBJ databases">
        <title>Bradyrhizobium valentinum sp. nov., isolated from effective nodules of Lupinus mariae-josephae, a lupine endemic of basic-lime soils in Eastern Spain.</title>
        <authorList>
            <person name="Duran D."/>
            <person name="Rey L."/>
            <person name="Navarro A."/>
            <person name="Busquets A."/>
            <person name="Imperial J."/>
            <person name="Ruiz-Argueso T."/>
        </authorList>
    </citation>
    <scope>NUCLEOTIDE SEQUENCE [LARGE SCALE GENOMIC DNA]</scope>
    <source>
        <strain evidence="2 3">Ro19</strain>
    </source>
</reference>
<accession>A0A0R3N614</accession>
<proteinExistence type="predicted"/>
<evidence type="ECO:0000313" key="2">
    <source>
        <dbReference type="EMBL" id="KRR25168.1"/>
    </source>
</evidence>
<feature type="compositionally biased region" description="Acidic residues" evidence="1">
    <location>
        <begin position="23"/>
        <end position="33"/>
    </location>
</feature>
<evidence type="ECO:0000313" key="3">
    <source>
        <dbReference type="Proteomes" id="UP000052023"/>
    </source>
</evidence>
<keyword evidence="3" id="KW-1185">Reference proteome</keyword>
<organism evidence="2 3">
    <name type="scientific">Bradyrhizobium retamae</name>
    <dbReference type="NCBI Taxonomy" id="1300035"/>
    <lineage>
        <taxon>Bacteria</taxon>
        <taxon>Pseudomonadati</taxon>
        <taxon>Pseudomonadota</taxon>
        <taxon>Alphaproteobacteria</taxon>
        <taxon>Hyphomicrobiales</taxon>
        <taxon>Nitrobacteraceae</taxon>
        <taxon>Bradyrhizobium</taxon>
    </lineage>
</organism>
<gene>
    <name evidence="2" type="ORF">CQ13_24165</name>
</gene>
<evidence type="ECO:0000256" key="1">
    <source>
        <dbReference type="SAM" id="MobiDB-lite"/>
    </source>
</evidence>